<dbReference type="InterPro" id="IPR036291">
    <property type="entry name" value="NAD(P)-bd_dom_sf"/>
</dbReference>
<dbReference type="Proteomes" id="UP000060043">
    <property type="component" value="Chromosome"/>
</dbReference>
<dbReference type="OrthoDB" id="35501at2157"/>
<name>A0A0U3HI16_9CREN</name>
<dbReference type="OMA" id="DNTDEQW"/>
<dbReference type="CDD" id="cd05344">
    <property type="entry name" value="BKR_like_SDR_like"/>
    <property type="match status" value="1"/>
</dbReference>
<dbReference type="EMBL" id="CP013694">
    <property type="protein sequence ID" value="ALU30492.1"/>
    <property type="molecule type" value="Genomic_DNA"/>
</dbReference>
<evidence type="ECO:0000313" key="5">
    <source>
        <dbReference type="Proteomes" id="UP000065473"/>
    </source>
</evidence>
<evidence type="ECO:0000313" key="3">
    <source>
        <dbReference type="EMBL" id="ALU31215.1"/>
    </source>
</evidence>
<dbReference type="SUPFAM" id="SSF51735">
    <property type="entry name" value="NAD(P)-binding Rossmann-fold domains"/>
    <property type="match status" value="1"/>
</dbReference>
<proteinExistence type="inferred from homology"/>
<accession>A0A0U3HI16</accession>
<organism evidence="2 5">
    <name type="scientific">Sulfolobus acidocaldarius</name>
    <dbReference type="NCBI Taxonomy" id="2285"/>
    <lineage>
        <taxon>Archaea</taxon>
        <taxon>Thermoproteota</taxon>
        <taxon>Thermoprotei</taxon>
        <taxon>Sulfolobales</taxon>
        <taxon>Sulfolobaceae</taxon>
        <taxon>Sulfolobus</taxon>
    </lineage>
</organism>
<dbReference type="SMR" id="A0A0U3HI16"/>
<dbReference type="RefSeq" id="WP_011278148.1">
    <property type="nucleotide sequence ID" value="NZ_BHWZ01000003.1"/>
</dbReference>
<dbReference type="Proteomes" id="UP000065473">
    <property type="component" value="Chromosome"/>
</dbReference>
<dbReference type="PRINTS" id="PR00081">
    <property type="entry name" value="GDHRDH"/>
</dbReference>
<gene>
    <name evidence="2" type="ORF">ATY89_11450</name>
    <name evidence="3" type="ORF">ATZ20_03005</name>
</gene>
<dbReference type="PANTHER" id="PTHR42879:SF5">
    <property type="entry name" value="SHORT-CHAIN ALCOHOL DEHYDROGENASE"/>
    <property type="match status" value="1"/>
</dbReference>
<evidence type="ECO:0000256" key="1">
    <source>
        <dbReference type="ARBA" id="ARBA00006484"/>
    </source>
</evidence>
<dbReference type="PANTHER" id="PTHR42879">
    <property type="entry name" value="3-OXOACYL-(ACYL-CARRIER-PROTEIN) REDUCTASE"/>
    <property type="match status" value="1"/>
</dbReference>
<sequence length="265" mass="29494">MNLSVSGKRVLITASTEGIGLGIARTLSREGCKIVITSRNESKVKNAVNQLSRYNPEVYGLPSDLTNLDELDKLISFALDKLGGIDALIFNTGNPPNEPSTFEVTNMSDWDYSVKLYLLSAVKLTKLVLPEMIKNKWGRIIYLSSWTIKEPQSIFVLADVSRSSLVQLSKIISKDYARYNVTSNVILMGSFETEGAKKSLRKLAETKRIPFEELWYREVLQRSPLGRTGDIDKELGPLIVYLISEYSSYITGSVIQIDGGTTNAI</sequence>
<dbReference type="InterPro" id="IPR050259">
    <property type="entry name" value="SDR"/>
</dbReference>
<protein>
    <submittedName>
        <fullName evidence="2">3-oxoacyl-ACP reductase</fullName>
    </submittedName>
</protein>
<dbReference type="GeneID" id="14551813"/>
<comment type="similarity">
    <text evidence="1">Belongs to the short-chain dehydrogenases/reductases (SDR) family.</text>
</comment>
<evidence type="ECO:0000313" key="4">
    <source>
        <dbReference type="Proteomes" id="UP000060043"/>
    </source>
</evidence>
<evidence type="ECO:0000313" key="2">
    <source>
        <dbReference type="EMBL" id="ALU30492.1"/>
    </source>
</evidence>
<dbReference type="STRING" id="1435377.SUSAZ_06250"/>
<dbReference type="AlphaFoldDB" id="A0A0U3HI16"/>
<reference evidence="4 5" key="1">
    <citation type="submission" date="2015-12" db="EMBL/GenBank/DDBJ databases">
        <title>A stable core within a dynamic pangenome in Sulfolobus acidocaldarius.</title>
        <authorList>
            <person name="Anderson R."/>
            <person name="Kouris A."/>
            <person name="Seward C."/>
            <person name="Campbell K."/>
            <person name="Whitaker R."/>
        </authorList>
    </citation>
    <scope>NUCLEOTIDE SEQUENCE [LARGE SCALE GENOMIC DNA]</scope>
    <source>
        <strain evidence="2 5">GG12-C01-09</strain>
        <strain evidence="3 4">NG05B_CO5_07</strain>
    </source>
</reference>
<dbReference type="EMBL" id="CP013695">
    <property type="protein sequence ID" value="ALU31215.1"/>
    <property type="molecule type" value="Genomic_DNA"/>
</dbReference>
<dbReference type="PaxDb" id="1435377-SUSAZ_06250"/>
<dbReference type="Pfam" id="PF13561">
    <property type="entry name" value="adh_short_C2"/>
    <property type="match status" value="1"/>
</dbReference>
<dbReference type="InterPro" id="IPR002347">
    <property type="entry name" value="SDR_fam"/>
</dbReference>
<dbReference type="Gene3D" id="3.40.50.720">
    <property type="entry name" value="NAD(P)-binding Rossmann-like Domain"/>
    <property type="match status" value="1"/>
</dbReference>